<organism evidence="2 3">
    <name type="scientific">Elysia marginata</name>
    <dbReference type="NCBI Taxonomy" id="1093978"/>
    <lineage>
        <taxon>Eukaryota</taxon>
        <taxon>Metazoa</taxon>
        <taxon>Spiralia</taxon>
        <taxon>Lophotrochozoa</taxon>
        <taxon>Mollusca</taxon>
        <taxon>Gastropoda</taxon>
        <taxon>Heterobranchia</taxon>
        <taxon>Euthyneura</taxon>
        <taxon>Panpulmonata</taxon>
        <taxon>Sacoglossa</taxon>
        <taxon>Placobranchoidea</taxon>
        <taxon>Plakobranchidae</taxon>
        <taxon>Elysia</taxon>
    </lineage>
</organism>
<name>A0AAV4EHI6_9GAST</name>
<feature type="region of interest" description="Disordered" evidence="1">
    <location>
        <begin position="41"/>
        <end position="80"/>
    </location>
</feature>
<dbReference type="EMBL" id="BMAT01003661">
    <property type="protein sequence ID" value="GFR59973.1"/>
    <property type="molecule type" value="Genomic_DNA"/>
</dbReference>
<feature type="compositionally biased region" description="Acidic residues" evidence="1">
    <location>
        <begin position="68"/>
        <end position="80"/>
    </location>
</feature>
<protein>
    <submittedName>
        <fullName evidence="2">Uncharacterized protein</fullName>
    </submittedName>
</protein>
<evidence type="ECO:0000313" key="2">
    <source>
        <dbReference type="EMBL" id="GFR59973.1"/>
    </source>
</evidence>
<sequence length="80" mass="8963">MQEVVDVALISSFHFGSRKTVAQKASTVPCNGCTQWRVRDIFRPNDDDDDDDDDGDEADDHGYGIDAVDYDDHDDSLEIL</sequence>
<accession>A0AAV4EHI6</accession>
<gene>
    <name evidence="2" type="ORF">ElyMa_001809500</name>
</gene>
<proteinExistence type="predicted"/>
<dbReference type="Proteomes" id="UP000762676">
    <property type="component" value="Unassembled WGS sequence"/>
</dbReference>
<keyword evidence="3" id="KW-1185">Reference proteome</keyword>
<reference evidence="2 3" key="1">
    <citation type="journal article" date="2021" name="Elife">
        <title>Chloroplast acquisition without the gene transfer in kleptoplastic sea slugs, Plakobranchus ocellatus.</title>
        <authorList>
            <person name="Maeda T."/>
            <person name="Takahashi S."/>
            <person name="Yoshida T."/>
            <person name="Shimamura S."/>
            <person name="Takaki Y."/>
            <person name="Nagai Y."/>
            <person name="Toyoda A."/>
            <person name="Suzuki Y."/>
            <person name="Arimoto A."/>
            <person name="Ishii H."/>
            <person name="Satoh N."/>
            <person name="Nishiyama T."/>
            <person name="Hasebe M."/>
            <person name="Maruyama T."/>
            <person name="Minagawa J."/>
            <person name="Obokata J."/>
            <person name="Shigenobu S."/>
        </authorList>
    </citation>
    <scope>NUCLEOTIDE SEQUENCE [LARGE SCALE GENOMIC DNA]</scope>
</reference>
<feature type="compositionally biased region" description="Acidic residues" evidence="1">
    <location>
        <begin position="46"/>
        <end position="59"/>
    </location>
</feature>
<evidence type="ECO:0000313" key="3">
    <source>
        <dbReference type="Proteomes" id="UP000762676"/>
    </source>
</evidence>
<dbReference type="AlphaFoldDB" id="A0AAV4EHI6"/>
<comment type="caution">
    <text evidence="2">The sequence shown here is derived from an EMBL/GenBank/DDBJ whole genome shotgun (WGS) entry which is preliminary data.</text>
</comment>
<evidence type="ECO:0000256" key="1">
    <source>
        <dbReference type="SAM" id="MobiDB-lite"/>
    </source>
</evidence>